<evidence type="ECO:0000256" key="3">
    <source>
        <dbReference type="ARBA" id="ARBA00022833"/>
    </source>
</evidence>
<keyword evidence="5" id="KW-0802">TPR repeat</keyword>
<dbReference type="InterPro" id="IPR011990">
    <property type="entry name" value="TPR-like_helical_dom_sf"/>
</dbReference>
<comment type="caution">
    <text evidence="8">The sequence shown here is derived from an EMBL/GenBank/DDBJ whole genome shotgun (WGS) entry which is preliminary data.</text>
</comment>
<evidence type="ECO:0000259" key="7">
    <source>
        <dbReference type="PROSITE" id="PS51787"/>
    </source>
</evidence>
<keyword evidence="2 4" id="KW-0863">Zinc-finger</keyword>
<evidence type="ECO:0000256" key="1">
    <source>
        <dbReference type="ARBA" id="ARBA00022723"/>
    </source>
</evidence>
<dbReference type="Pfam" id="PF02190">
    <property type="entry name" value="LON_substr_bdg"/>
    <property type="match status" value="1"/>
</dbReference>
<dbReference type="InterPro" id="IPR046336">
    <property type="entry name" value="Lon_prtase_N_sf"/>
</dbReference>
<dbReference type="GO" id="GO:0061630">
    <property type="term" value="F:ubiquitin protein ligase activity"/>
    <property type="evidence" value="ECO:0007669"/>
    <property type="project" value="TreeGrafter"/>
</dbReference>
<dbReference type="PROSITE" id="PS51787">
    <property type="entry name" value="LON_N"/>
    <property type="match status" value="1"/>
</dbReference>
<dbReference type="InterPro" id="IPR013083">
    <property type="entry name" value="Znf_RING/FYVE/PHD"/>
</dbReference>
<proteinExistence type="predicted"/>
<keyword evidence="1" id="KW-0479">Metal-binding</keyword>
<dbReference type="PANTHER" id="PTHR23327:SF42">
    <property type="entry name" value="LON PEPTIDASE N-TERMINAL DOMAIN AND RING FINGER PROTEIN C14F5.10C"/>
    <property type="match status" value="1"/>
</dbReference>
<dbReference type="SMART" id="SM00184">
    <property type="entry name" value="RING"/>
    <property type="match status" value="2"/>
</dbReference>
<dbReference type="OrthoDB" id="264917at2759"/>
<name>A0A8X6YME9_9ARAC</name>
<dbReference type="InterPro" id="IPR017907">
    <property type="entry name" value="Znf_RING_CS"/>
</dbReference>
<dbReference type="Gene3D" id="3.30.40.10">
    <property type="entry name" value="Zinc/RING finger domain, C3HC4 (zinc finger)"/>
    <property type="match status" value="2"/>
</dbReference>
<keyword evidence="9" id="KW-1185">Reference proteome</keyword>
<evidence type="ECO:0000256" key="4">
    <source>
        <dbReference type="PROSITE-ProRule" id="PRU00175"/>
    </source>
</evidence>
<protein>
    <submittedName>
        <fullName evidence="8">LON peptidase N-terminal domain and RING finger protein 3</fullName>
    </submittedName>
</protein>
<accession>A0A8X6YME9</accession>
<dbReference type="GO" id="GO:0005737">
    <property type="term" value="C:cytoplasm"/>
    <property type="evidence" value="ECO:0007669"/>
    <property type="project" value="UniProtKB-ARBA"/>
</dbReference>
<dbReference type="PANTHER" id="PTHR23327">
    <property type="entry name" value="RING FINGER PROTEIN 127"/>
    <property type="match status" value="1"/>
</dbReference>
<dbReference type="Proteomes" id="UP000886998">
    <property type="component" value="Unassembled WGS sequence"/>
</dbReference>
<evidence type="ECO:0000313" key="8">
    <source>
        <dbReference type="EMBL" id="GFY73097.1"/>
    </source>
</evidence>
<dbReference type="Pfam" id="PF13923">
    <property type="entry name" value="zf-C3HC4_2"/>
    <property type="match status" value="1"/>
</dbReference>
<dbReference type="AlphaFoldDB" id="A0A8X6YME9"/>
<dbReference type="InterPro" id="IPR019734">
    <property type="entry name" value="TPR_rpt"/>
</dbReference>
<dbReference type="PROSITE" id="PS50089">
    <property type="entry name" value="ZF_RING_2"/>
    <property type="match status" value="2"/>
</dbReference>
<evidence type="ECO:0000256" key="5">
    <source>
        <dbReference type="PROSITE-ProRule" id="PRU00339"/>
    </source>
</evidence>
<dbReference type="PROSITE" id="PS00518">
    <property type="entry name" value="ZF_RING_1"/>
    <property type="match status" value="1"/>
</dbReference>
<dbReference type="SUPFAM" id="SSF88697">
    <property type="entry name" value="PUA domain-like"/>
    <property type="match status" value="1"/>
</dbReference>
<feature type="domain" description="RING-type" evidence="6">
    <location>
        <begin position="360"/>
        <end position="398"/>
    </location>
</feature>
<dbReference type="CDD" id="cd16514">
    <property type="entry name" value="RING-HC_LONFs_rpt2"/>
    <property type="match status" value="1"/>
</dbReference>
<keyword evidence="3" id="KW-0862">Zinc</keyword>
<dbReference type="InterPro" id="IPR027370">
    <property type="entry name" value="Znf-RING_euk"/>
</dbReference>
<sequence length="656" mass="75169">MGESDLQAIYNKNNGKCPENFDRDVRDSTAADHLEDLVKSFLKCGKVHDALNAYINAYSSDFLDATSLEIFVDGLVQKAREIITKDVKFSVNYFLCSMCCDVMTDPVTMKCGHTFSKNCILSSTAQSDSFVCKKCSKSYTHAYISQLKINVKISSLIEKFMKAQHADRRKNTGTAPTSKVCDSSTKVSANIQKKAILSEADVEEKTSHSLSATAYLRKGDLLVKLEEYEESIKYFLVSFTLDPNLTQAKENAIKHLHKLLLKQTSKLCRRNFNLKETTSTNVTLKSAEFGDYSLEKDRGYYNDDEEKDKKDLRLKKSFVKRNSLHDMLTNFFDEIKIFTEEEFVKEKINPACLDKRDFECALCIRILWEPVSTPCGHTFCRVCLNRCFDHQTNCPLCKASLTSFLAERIQNTTIFLEKAIQSLFPNDYAERKALYEEEMEELSNAGKDSEPVIPLFVCTIAYPTVPCPLHVFEPRYRLMIRQCMESGSRQFGMCAYIDNDIAEYGTLLEIRAVQYFPDGRSVVDTIGSKRFKVLRKGERDGYSTGAVEFLKDEPLHADIIQDVIEMHDQVYKISQSWFMHLPRETKREILQHMGPMPEIEAGYISSENGPSWFWWMLAVLPIEPKSRLMILSMTSLPRRLQTLYRVLLHLQSTIVV</sequence>
<feature type="domain" description="RING-type" evidence="6">
    <location>
        <begin position="96"/>
        <end position="136"/>
    </location>
</feature>
<feature type="repeat" description="TPR" evidence="5">
    <location>
        <begin position="212"/>
        <end position="245"/>
    </location>
</feature>
<organism evidence="8 9">
    <name type="scientific">Trichonephila inaurata madagascariensis</name>
    <dbReference type="NCBI Taxonomy" id="2747483"/>
    <lineage>
        <taxon>Eukaryota</taxon>
        <taxon>Metazoa</taxon>
        <taxon>Ecdysozoa</taxon>
        <taxon>Arthropoda</taxon>
        <taxon>Chelicerata</taxon>
        <taxon>Arachnida</taxon>
        <taxon>Araneae</taxon>
        <taxon>Araneomorphae</taxon>
        <taxon>Entelegynae</taxon>
        <taxon>Araneoidea</taxon>
        <taxon>Nephilidae</taxon>
        <taxon>Trichonephila</taxon>
        <taxon>Trichonephila inaurata</taxon>
    </lineage>
</organism>
<dbReference type="PROSITE" id="PS50005">
    <property type="entry name" value="TPR"/>
    <property type="match status" value="1"/>
</dbReference>
<dbReference type="SMART" id="SM00464">
    <property type="entry name" value="LON"/>
    <property type="match status" value="1"/>
</dbReference>
<dbReference type="Gene3D" id="2.30.130.40">
    <property type="entry name" value="LON domain-like"/>
    <property type="match status" value="1"/>
</dbReference>
<gene>
    <name evidence="8" type="primary">Lonrf3</name>
    <name evidence="8" type="ORF">TNIN_365991</name>
</gene>
<evidence type="ECO:0000259" key="6">
    <source>
        <dbReference type="PROSITE" id="PS50089"/>
    </source>
</evidence>
<evidence type="ECO:0000313" key="9">
    <source>
        <dbReference type="Proteomes" id="UP000886998"/>
    </source>
</evidence>
<reference evidence="8" key="1">
    <citation type="submission" date="2020-08" db="EMBL/GenBank/DDBJ databases">
        <title>Multicomponent nature underlies the extraordinary mechanical properties of spider dragline silk.</title>
        <authorList>
            <person name="Kono N."/>
            <person name="Nakamura H."/>
            <person name="Mori M."/>
            <person name="Yoshida Y."/>
            <person name="Ohtoshi R."/>
            <person name="Malay A.D."/>
            <person name="Moran D.A.P."/>
            <person name="Tomita M."/>
            <person name="Numata K."/>
            <person name="Arakawa K."/>
        </authorList>
    </citation>
    <scope>NUCLEOTIDE SEQUENCE</scope>
</reference>
<evidence type="ECO:0000256" key="2">
    <source>
        <dbReference type="ARBA" id="ARBA00022771"/>
    </source>
</evidence>
<dbReference type="InterPro" id="IPR003111">
    <property type="entry name" value="Lon_prtase_N"/>
</dbReference>
<dbReference type="SUPFAM" id="SSF48452">
    <property type="entry name" value="TPR-like"/>
    <property type="match status" value="1"/>
</dbReference>
<dbReference type="GO" id="GO:0008270">
    <property type="term" value="F:zinc ion binding"/>
    <property type="evidence" value="ECO:0007669"/>
    <property type="project" value="UniProtKB-KW"/>
</dbReference>
<dbReference type="Pfam" id="PF13445">
    <property type="entry name" value="zf-RING_UBOX"/>
    <property type="match status" value="1"/>
</dbReference>
<dbReference type="InterPro" id="IPR001841">
    <property type="entry name" value="Znf_RING"/>
</dbReference>
<dbReference type="InterPro" id="IPR015947">
    <property type="entry name" value="PUA-like_sf"/>
</dbReference>
<dbReference type="SUPFAM" id="SSF57850">
    <property type="entry name" value="RING/U-box"/>
    <property type="match status" value="2"/>
</dbReference>
<dbReference type="EMBL" id="BMAV01019836">
    <property type="protein sequence ID" value="GFY73097.1"/>
    <property type="molecule type" value="Genomic_DNA"/>
</dbReference>
<feature type="domain" description="Lon N-terminal" evidence="7">
    <location>
        <begin position="450"/>
        <end position="651"/>
    </location>
</feature>